<dbReference type="RefSeq" id="WP_187321379.1">
    <property type="nucleotide sequence ID" value="NZ_JACSCY010000024.1"/>
</dbReference>
<dbReference type="InterPro" id="IPR013740">
    <property type="entry name" value="Redoxin"/>
</dbReference>
<accession>A0ABR7MQ11</accession>
<gene>
    <name evidence="2" type="ORF">H8B15_19740</name>
</gene>
<evidence type="ECO:0000313" key="2">
    <source>
        <dbReference type="EMBL" id="MBC6613164.1"/>
    </source>
</evidence>
<evidence type="ECO:0000313" key="3">
    <source>
        <dbReference type="Proteomes" id="UP000622017"/>
    </source>
</evidence>
<comment type="caution">
    <text evidence="2">The sequence shown here is derived from an EMBL/GenBank/DDBJ whole genome shotgun (WGS) entry which is preliminary data.</text>
</comment>
<protein>
    <submittedName>
        <fullName evidence="2">TlpA family protein disulfide reductase</fullName>
    </submittedName>
</protein>
<dbReference type="PANTHER" id="PTHR42852">
    <property type="entry name" value="THIOL:DISULFIDE INTERCHANGE PROTEIN DSBE"/>
    <property type="match status" value="1"/>
</dbReference>
<reference evidence="2 3" key="1">
    <citation type="submission" date="2020-08" db="EMBL/GenBank/DDBJ databases">
        <title>Hymenobacter sp.</title>
        <authorList>
            <person name="Kim M.K."/>
        </authorList>
    </citation>
    <scope>NUCLEOTIDE SEQUENCE [LARGE SCALE GENOMIC DNA]</scope>
    <source>
        <strain evidence="2 3">BT507</strain>
    </source>
</reference>
<sequence>MQKKRRLEAQGFSVTIEEAKPTDNPLLTIGDQVFRQRHKGQRLPAFALRDVTGQWVRSQDLVGKRVHLNFWSTTCAPCMQEFTDLNALQQKYQTQGWVFLAFAPEQEKLVKRVLAQHPLGYTVMAGAKDYYQQLGIDGYPKNFFVDWDGTIVEVTDGTVSIRDATGKLTPDNVRFYDRIMAAMQ</sequence>
<dbReference type="InterPro" id="IPR013766">
    <property type="entry name" value="Thioredoxin_domain"/>
</dbReference>
<proteinExistence type="predicted"/>
<dbReference type="Gene3D" id="3.40.30.10">
    <property type="entry name" value="Glutaredoxin"/>
    <property type="match status" value="1"/>
</dbReference>
<name>A0ABR7MQ11_9BACT</name>
<dbReference type="CDD" id="cd02966">
    <property type="entry name" value="TlpA_like_family"/>
    <property type="match status" value="1"/>
</dbReference>
<dbReference type="InterPro" id="IPR050553">
    <property type="entry name" value="Thioredoxin_ResA/DsbE_sf"/>
</dbReference>
<evidence type="ECO:0000259" key="1">
    <source>
        <dbReference type="PROSITE" id="PS51352"/>
    </source>
</evidence>
<dbReference type="InterPro" id="IPR036249">
    <property type="entry name" value="Thioredoxin-like_sf"/>
</dbReference>
<dbReference type="Pfam" id="PF08534">
    <property type="entry name" value="Redoxin"/>
    <property type="match status" value="1"/>
</dbReference>
<feature type="domain" description="Thioredoxin" evidence="1">
    <location>
        <begin position="37"/>
        <end position="184"/>
    </location>
</feature>
<dbReference type="SUPFAM" id="SSF52833">
    <property type="entry name" value="Thioredoxin-like"/>
    <property type="match status" value="1"/>
</dbReference>
<dbReference type="PANTHER" id="PTHR42852:SF18">
    <property type="entry name" value="CHROMOSOME UNDETERMINED SCAFFOLD_47, WHOLE GENOME SHOTGUN SEQUENCE"/>
    <property type="match status" value="1"/>
</dbReference>
<organism evidence="2 3">
    <name type="scientific">Hymenobacter citatus</name>
    <dbReference type="NCBI Taxonomy" id="2763506"/>
    <lineage>
        <taxon>Bacteria</taxon>
        <taxon>Pseudomonadati</taxon>
        <taxon>Bacteroidota</taxon>
        <taxon>Cytophagia</taxon>
        <taxon>Cytophagales</taxon>
        <taxon>Hymenobacteraceae</taxon>
        <taxon>Hymenobacter</taxon>
    </lineage>
</organism>
<dbReference type="PROSITE" id="PS51352">
    <property type="entry name" value="THIOREDOXIN_2"/>
    <property type="match status" value="1"/>
</dbReference>
<dbReference type="Proteomes" id="UP000622017">
    <property type="component" value="Unassembled WGS sequence"/>
</dbReference>
<keyword evidence="3" id="KW-1185">Reference proteome</keyword>
<dbReference type="EMBL" id="JACSCY010000024">
    <property type="protein sequence ID" value="MBC6613164.1"/>
    <property type="molecule type" value="Genomic_DNA"/>
</dbReference>